<evidence type="ECO:0000256" key="3">
    <source>
        <dbReference type="ARBA" id="ARBA00022989"/>
    </source>
</evidence>
<comment type="caution">
    <text evidence="7">The sequence shown here is derived from an EMBL/GenBank/DDBJ whole genome shotgun (WGS) entry which is preliminary data.</text>
</comment>
<dbReference type="GO" id="GO:0006511">
    <property type="term" value="P:ubiquitin-dependent protein catabolic process"/>
    <property type="evidence" value="ECO:0007669"/>
    <property type="project" value="TreeGrafter"/>
</dbReference>
<dbReference type="AlphaFoldDB" id="A0A9P6JB81"/>
<evidence type="ECO:0000313" key="7">
    <source>
        <dbReference type="EMBL" id="KAF9966511.1"/>
    </source>
</evidence>
<gene>
    <name evidence="7" type="ORF">BGZ70_002124</name>
</gene>
<keyword evidence="3 6" id="KW-1133">Transmembrane helix</keyword>
<dbReference type="GO" id="GO:0005783">
    <property type="term" value="C:endoplasmic reticulum"/>
    <property type="evidence" value="ECO:0007669"/>
    <property type="project" value="TreeGrafter"/>
</dbReference>
<keyword evidence="2 6" id="KW-0812">Transmembrane</keyword>
<feature type="compositionally biased region" description="Acidic residues" evidence="5">
    <location>
        <begin position="62"/>
        <end position="72"/>
    </location>
</feature>
<keyword evidence="4 6" id="KW-0472">Membrane</keyword>
<dbReference type="PANTHER" id="PTHR13396">
    <property type="entry name" value="NEDD4 FAMILY INTERACTING PROTEIN 1/2"/>
    <property type="match status" value="1"/>
</dbReference>
<dbReference type="CDD" id="cd22212">
    <property type="entry name" value="NDFIP-like"/>
    <property type="match status" value="1"/>
</dbReference>
<evidence type="ECO:0000256" key="6">
    <source>
        <dbReference type="SAM" id="Phobius"/>
    </source>
</evidence>
<protein>
    <recommendedName>
        <fullName evidence="9">Metal homeostatis protein bsd2</fullName>
    </recommendedName>
</protein>
<name>A0A9P6JB81_MORAP</name>
<evidence type="ECO:0000256" key="5">
    <source>
        <dbReference type="SAM" id="MobiDB-lite"/>
    </source>
</evidence>
<evidence type="ECO:0008006" key="9">
    <source>
        <dbReference type="Google" id="ProtNLM"/>
    </source>
</evidence>
<feature type="region of interest" description="Disordered" evidence="5">
    <location>
        <begin position="91"/>
        <end position="129"/>
    </location>
</feature>
<proteinExistence type="predicted"/>
<dbReference type="Pfam" id="PF10176">
    <property type="entry name" value="NEDD4_Bsd2"/>
    <property type="match status" value="1"/>
</dbReference>
<dbReference type="PANTHER" id="PTHR13396:SF5">
    <property type="entry name" value="NEDD4 FAMILY INTERACTING PROTEIN"/>
    <property type="match status" value="1"/>
</dbReference>
<dbReference type="GO" id="GO:0016020">
    <property type="term" value="C:membrane"/>
    <property type="evidence" value="ECO:0007669"/>
    <property type="project" value="UniProtKB-SubCell"/>
</dbReference>
<reference evidence="7" key="1">
    <citation type="journal article" date="2020" name="Fungal Divers.">
        <title>Resolving the Mortierellaceae phylogeny through synthesis of multi-gene phylogenetics and phylogenomics.</title>
        <authorList>
            <person name="Vandepol N."/>
            <person name="Liber J."/>
            <person name="Desiro A."/>
            <person name="Na H."/>
            <person name="Kennedy M."/>
            <person name="Barry K."/>
            <person name="Grigoriev I.V."/>
            <person name="Miller A.N."/>
            <person name="O'Donnell K."/>
            <person name="Stajich J.E."/>
            <person name="Bonito G."/>
        </authorList>
    </citation>
    <scope>NUCLEOTIDE SEQUENCE</scope>
    <source>
        <strain evidence="7">CK1249</strain>
    </source>
</reference>
<dbReference type="OrthoDB" id="10003116at2759"/>
<dbReference type="GO" id="GO:0031398">
    <property type="term" value="P:positive regulation of protein ubiquitination"/>
    <property type="evidence" value="ECO:0007669"/>
    <property type="project" value="TreeGrafter"/>
</dbReference>
<feature type="transmembrane region" description="Helical" evidence="6">
    <location>
        <begin position="280"/>
        <end position="300"/>
    </location>
</feature>
<dbReference type="GO" id="GO:0005794">
    <property type="term" value="C:Golgi apparatus"/>
    <property type="evidence" value="ECO:0007669"/>
    <property type="project" value="TreeGrafter"/>
</dbReference>
<feature type="transmembrane region" description="Helical" evidence="6">
    <location>
        <begin position="202"/>
        <end position="223"/>
    </location>
</feature>
<dbReference type="GO" id="GO:0030001">
    <property type="term" value="P:metal ion transport"/>
    <property type="evidence" value="ECO:0007669"/>
    <property type="project" value="InterPro"/>
</dbReference>
<evidence type="ECO:0000256" key="4">
    <source>
        <dbReference type="ARBA" id="ARBA00023136"/>
    </source>
</evidence>
<dbReference type="GO" id="GO:0007034">
    <property type="term" value="P:vacuolar transport"/>
    <property type="evidence" value="ECO:0007669"/>
    <property type="project" value="InterPro"/>
</dbReference>
<organism evidence="7 8">
    <name type="scientific">Mortierella alpina</name>
    <name type="common">Oleaginous fungus</name>
    <name type="synonym">Mortierella renispora</name>
    <dbReference type="NCBI Taxonomy" id="64518"/>
    <lineage>
        <taxon>Eukaryota</taxon>
        <taxon>Fungi</taxon>
        <taxon>Fungi incertae sedis</taxon>
        <taxon>Mucoromycota</taxon>
        <taxon>Mortierellomycotina</taxon>
        <taxon>Mortierellomycetes</taxon>
        <taxon>Mortierellales</taxon>
        <taxon>Mortierellaceae</taxon>
        <taxon>Mortierella</taxon>
    </lineage>
</organism>
<feature type="compositionally biased region" description="Low complexity" evidence="5">
    <location>
        <begin position="44"/>
        <end position="57"/>
    </location>
</feature>
<keyword evidence="8" id="KW-1185">Reference proteome</keyword>
<evidence type="ECO:0000256" key="2">
    <source>
        <dbReference type="ARBA" id="ARBA00022692"/>
    </source>
</evidence>
<dbReference type="EMBL" id="JAAAHY010000150">
    <property type="protein sequence ID" value="KAF9966511.1"/>
    <property type="molecule type" value="Genomic_DNA"/>
</dbReference>
<feature type="compositionally biased region" description="Polar residues" evidence="5">
    <location>
        <begin position="22"/>
        <end position="31"/>
    </location>
</feature>
<evidence type="ECO:0000256" key="1">
    <source>
        <dbReference type="ARBA" id="ARBA00004141"/>
    </source>
</evidence>
<sequence>MSRSHSYAQIPVSEAHDDESSNHPSSSTLSDSAHPLRSNLRRIPSSTPPSAGSSGYSRIQNEEFDEIDEDEANVMLRPLSRPTDTEITVEPSLQPQQQPTSAAASSSQPAASAPAAPAATRPQFPAAAGARRMIQQTMDGVFSNLSAKPRVEKPFQEELPPPYKAAALDQSPIYYETTVVAPGYLDDEVLVDGLPVGGFIGFMWNMIISMSFQFVGFFLTYLLHTSHATKNGSKTGLGITFITMGWQMLSGKTDIDEEDQDGDTGYIGSPGQGMASIKEYMWLSYFLMFLGFAIILQSGLEFLKAKRTEMVINATSSASPSRAAEAEVVNDSVV</sequence>
<dbReference type="Proteomes" id="UP000738359">
    <property type="component" value="Unassembled WGS sequence"/>
</dbReference>
<dbReference type="GO" id="GO:0048471">
    <property type="term" value="C:perinuclear region of cytoplasm"/>
    <property type="evidence" value="ECO:0007669"/>
    <property type="project" value="TreeGrafter"/>
</dbReference>
<comment type="subcellular location">
    <subcellularLocation>
        <location evidence="1">Membrane</location>
        <topology evidence="1">Multi-pass membrane protein</topology>
    </subcellularLocation>
</comment>
<dbReference type="InterPro" id="IPR019325">
    <property type="entry name" value="NEDD4/Bsd2"/>
</dbReference>
<accession>A0A9P6JB81</accession>
<feature type="region of interest" description="Disordered" evidence="5">
    <location>
        <begin position="1"/>
        <end position="77"/>
    </location>
</feature>
<evidence type="ECO:0000313" key="8">
    <source>
        <dbReference type="Proteomes" id="UP000738359"/>
    </source>
</evidence>